<dbReference type="CDD" id="cd00167">
    <property type="entry name" value="SANT"/>
    <property type="match status" value="1"/>
</dbReference>
<protein>
    <submittedName>
        <fullName evidence="8">Uncharacterized protein</fullName>
    </submittedName>
</protein>
<dbReference type="PROSITE" id="PS50090">
    <property type="entry name" value="MYB_LIKE"/>
    <property type="match status" value="1"/>
</dbReference>
<evidence type="ECO:0000256" key="3">
    <source>
        <dbReference type="ARBA" id="ARBA00023163"/>
    </source>
</evidence>
<sequence length="308" mass="35997">MMNNRKYQLKQMFSWSKNLKNGPWTNEEHAQFIKCLKTYGINWPKLREMIPSRTRHQIKSHQRRYFYQIKKHFGLEDPMEYILANKCDNLRFYKNGKTHDEGNQEIEDEGISQTCKNAKKRDSKYFEKKQEEEFGLEKIFSIQKVKRDKSFELGKFVKSQRLKEDTTKDCTDFMTQNSFKAKETISQNNNTFLVLGNGEVIVAGDIVKSLVPCDVKKIDSGMSIIQPNQNVTVSIKSIPNDLSSHASQVQCSIPIAKNQREVNTDDSMLHNLNNEPSSHICTESEQCNVFFEAIELLRPYYCFKDLLY</sequence>
<evidence type="ECO:0000256" key="1">
    <source>
        <dbReference type="ARBA" id="ARBA00023015"/>
    </source>
</evidence>
<dbReference type="Pfam" id="PF00249">
    <property type="entry name" value="Myb_DNA-binding"/>
    <property type="match status" value="1"/>
</dbReference>
<feature type="domain" description="Myb-like" evidence="5">
    <location>
        <begin position="16"/>
        <end position="66"/>
    </location>
</feature>
<dbReference type="InterPro" id="IPR017884">
    <property type="entry name" value="SANT_dom"/>
</dbReference>
<evidence type="ECO:0000259" key="7">
    <source>
        <dbReference type="PROSITE" id="PS51294"/>
    </source>
</evidence>
<organism evidence="8 9">
    <name type="scientific">Euplotes crassus</name>
    <dbReference type="NCBI Taxonomy" id="5936"/>
    <lineage>
        <taxon>Eukaryota</taxon>
        <taxon>Sar</taxon>
        <taxon>Alveolata</taxon>
        <taxon>Ciliophora</taxon>
        <taxon>Intramacronucleata</taxon>
        <taxon>Spirotrichea</taxon>
        <taxon>Hypotrichia</taxon>
        <taxon>Euplotida</taxon>
        <taxon>Euplotidae</taxon>
        <taxon>Moneuplotes</taxon>
    </lineage>
</organism>
<feature type="domain" description="HTH myb-type" evidence="7">
    <location>
        <begin position="16"/>
        <end position="70"/>
    </location>
</feature>
<dbReference type="InterPro" id="IPR017930">
    <property type="entry name" value="Myb_dom"/>
</dbReference>
<dbReference type="Gene3D" id="1.10.10.60">
    <property type="entry name" value="Homeodomain-like"/>
    <property type="match status" value="1"/>
</dbReference>
<accession>A0AAD1XCL5</accession>
<dbReference type="PROSITE" id="PS51294">
    <property type="entry name" value="HTH_MYB"/>
    <property type="match status" value="1"/>
</dbReference>
<evidence type="ECO:0000259" key="5">
    <source>
        <dbReference type="PROSITE" id="PS50090"/>
    </source>
</evidence>
<reference evidence="8" key="1">
    <citation type="submission" date="2023-07" db="EMBL/GenBank/DDBJ databases">
        <authorList>
            <consortium name="AG Swart"/>
            <person name="Singh M."/>
            <person name="Singh A."/>
            <person name="Seah K."/>
            <person name="Emmerich C."/>
        </authorList>
    </citation>
    <scope>NUCLEOTIDE SEQUENCE</scope>
    <source>
        <strain evidence="8">DP1</strain>
    </source>
</reference>
<dbReference type="PANTHER" id="PTHR12802">
    <property type="entry name" value="SWI/SNF COMPLEX-RELATED"/>
    <property type="match status" value="1"/>
</dbReference>
<dbReference type="SUPFAM" id="SSF46689">
    <property type="entry name" value="Homeodomain-like"/>
    <property type="match status" value="1"/>
</dbReference>
<keyword evidence="1" id="KW-0805">Transcription regulation</keyword>
<feature type="domain" description="SANT" evidence="6">
    <location>
        <begin position="19"/>
        <end position="74"/>
    </location>
</feature>
<dbReference type="Proteomes" id="UP001295684">
    <property type="component" value="Unassembled WGS sequence"/>
</dbReference>
<evidence type="ECO:0000256" key="2">
    <source>
        <dbReference type="ARBA" id="ARBA00023125"/>
    </source>
</evidence>
<evidence type="ECO:0000313" key="9">
    <source>
        <dbReference type="Proteomes" id="UP001295684"/>
    </source>
</evidence>
<dbReference type="AlphaFoldDB" id="A0AAD1XCL5"/>
<keyword evidence="3" id="KW-0804">Transcription</keyword>
<dbReference type="InterPro" id="IPR006447">
    <property type="entry name" value="Myb_dom_plants"/>
</dbReference>
<dbReference type="GO" id="GO:0003677">
    <property type="term" value="F:DNA binding"/>
    <property type="evidence" value="ECO:0007669"/>
    <property type="project" value="UniProtKB-KW"/>
</dbReference>
<name>A0AAD1XCL5_EUPCR</name>
<comment type="caution">
    <text evidence="8">The sequence shown here is derived from an EMBL/GenBank/DDBJ whole genome shotgun (WGS) entry which is preliminary data.</text>
</comment>
<dbReference type="EMBL" id="CAMPGE010007241">
    <property type="protein sequence ID" value="CAI2366162.1"/>
    <property type="molecule type" value="Genomic_DNA"/>
</dbReference>
<dbReference type="InterPro" id="IPR001005">
    <property type="entry name" value="SANT/Myb"/>
</dbReference>
<dbReference type="SMART" id="SM00717">
    <property type="entry name" value="SANT"/>
    <property type="match status" value="1"/>
</dbReference>
<dbReference type="PROSITE" id="PS51293">
    <property type="entry name" value="SANT"/>
    <property type="match status" value="1"/>
</dbReference>
<keyword evidence="4" id="KW-0539">Nucleus</keyword>
<keyword evidence="9" id="KW-1185">Reference proteome</keyword>
<keyword evidence="2" id="KW-0238">DNA-binding</keyword>
<dbReference type="InterPro" id="IPR009057">
    <property type="entry name" value="Homeodomain-like_sf"/>
</dbReference>
<proteinExistence type="predicted"/>
<dbReference type="NCBIfam" id="TIGR01557">
    <property type="entry name" value="myb_SHAQKYF"/>
    <property type="match status" value="1"/>
</dbReference>
<evidence type="ECO:0000256" key="4">
    <source>
        <dbReference type="ARBA" id="ARBA00023242"/>
    </source>
</evidence>
<evidence type="ECO:0000313" key="8">
    <source>
        <dbReference type="EMBL" id="CAI2366162.1"/>
    </source>
</evidence>
<evidence type="ECO:0000259" key="6">
    <source>
        <dbReference type="PROSITE" id="PS51293"/>
    </source>
</evidence>
<gene>
    <name evidence="8" type="ORF">ECRASSUSDP1_LOCUS7433</name>
</gene>